<dbReference type="EMBL" id="JAVDTF010000003">
    <property type="protein sequence ID" value="MDR6785072.1"/>
    <property type="molecule type" value="Genomic_DNA"/>
</dbReference>
<name>A0ACC6L0W7_9SPHI</name>
<reference evidence="1" key="1">
    <citation type="submission" date="2023-07" db="EMBL/GenBank/DDBJ databases">
        <title>Sorghum-associated microbial communities from plants grown in Nebraska, USA.</title>
        <authorList>
            <person name="Schachtman D."/>
        </authorList>
    </citation>
    <scope>NUCLEOTIDE SEQUENCE</scope>
    <source>
        <strain evidence="1">2697</strain>
    </source>
</reference>
<evidence type="ECO:0000313" key="2">
    <source>
        <dbReference type="Proteomes" id="UP001246858"/>
    </source>
</evidence>
<organism evidence="1 2">
    <name type="scientific">Pedobacter africanus</name>
    <dbReference type="NCBI Taxonomy" id="151894"/>
    <lineage>
        <taxon>Bacteria</taxon>
        <taxon>Pseudomonadati</taxon>
        <taxon>Bacteroidota</taxon>
        <taxon>Sphingobacteriia</taxon>
        <taxon>Sphingobacteriales</taxon>
        <taxon>Sphingobacteriaceae</taxon>
        <taxon>Pedobacter</taxon>
    </lineage>
</organism>
<keyword evidence="2" id="KW-1185">Reference proteome</keyword>
<evidence type="ECO:0000313" key="1">
    <source>
        <dbReference type="EMBL" id="MDR6785072.1"/>
    </source>
</evidence>
<protein>
    <submittedName>
        <fullName evidence="1">Uncharacterized protein</fullName>
    </submittedName>
</protein>
<dbReference type="Proteomes" id="UP001246858">
    <property type="component" value="Unassembled WGS sequence"/>
</dbReference>
<accession>A0ACC6L0W7</accession>
<sequence length="214" mass="23539">MGILKSGALGPFRNKVGPLIGRRHMSQNLLLPLPHPSSKPATAKQLEAQEKLGLLSSFLNRIDKLVNPGFKAYTKHNSPVNAAFKYNYDHAFVKQGETFLLNYPKLVYSRGHILPPEGAALSSAGSKITFSWLPQNQSAYCQFSDKASFMVFNAVKEKGFVIILQHTVNRYAGSFELEVPKDFAGNPVHCYMSFSSADGKKQGDSLYVGEVVVA</sequence>
<gene>
    <name evidence="1" type="ORF">J2X78_003646</name>
</gene>
<comment type="caution">
    <text evidence="1">The sequence shown here is derived from an EMBL/GenBank/DDBJ whole genome shotgun (WGS) entry which is preliminary data.</text>
</comment>
<proteinExistence type="predicted"/>